<sequence length="176" mass="18248">MDLPPLVSKALSAALSSGYIETTRSETGRFLAVLAAACTAPIAEIGTGSGVGAAWLRHGATDAVTVLTVEADDALAEVASAVFADDRIEVMHGDWEDVRPRGPFGLLAMDAAIAAQLPQPELIESLVPGGMLAIDDFGQFDGRHGLRSGLLENPGCVAAEVRIAEDCLIVLATRLP</sequence>
<evidence type="ECO:0000313" key="2">
    <source>
        <dbReference type="Proteomes" id="UP000216300"/>
    </source>
</evidence>
<accession>A0A255EP86</accession>
<dbReference type="RefSeq" id="WP_094453862.1">
    <property type="nucleotide sequence ID" value="NZ_NMVJ01000006.1"/>
</dbReference>
<dbReference type="EMBL" id="NMVJ01000006">
    <property type="protein sequence ID" value="OYN91282.1"/>
    <property type="molecule type" value="Genomic_DNA"/>
</dbReference>
<dbReference type="PANTHER" id="PTHR43167">
    <property type="entry name" value="PUTATIVE (AFU_ORTHOLOGUE AFUA_6G01830)-RELATED"/>
    <property type="match status" value="1"/>
</dbReference>
<name>A0A255EP86_9ACTN</name>
<dbReference type="Proteomes" id="UP000216300">
    <property type="component" value="Unassembled WGS sequence"/>
</dbReference>
<dbReference type="InterPro" id="IPR029063">
    <property type="entry name" value="SAM-dependent_MTases_sf"/>
</dbReference>
<gene>
    <name evidence="1" type="ORF">CGZ91_07500</name>
</gene>
<organism evidence="1 2">
    <name type="scientific">Parenemella sanctibonifatiensis</name>
    <dbReference type="NCBI Taxonomy" id="2016505"/>
    <lineage>
        <taxon>Bacteria</taxon>
        <taxon>Bacillati</taxon>
        <taxon>Actinomycetota</taxon>
        <taxon>Actinomycetes</taxon>
        <taxon>Propionibacteriales</taxon>
        <taxon>Propionibacteriaceae</taxon>
        <taxon>Parenemella</taxon>
    </lineage>
</organism>
<dbReference type="SUPFAM" id="SSF53335">
    <property type="entry name" value="S-adenosyl-L-methionine-dependent methyltransferases"/>
    <property type="match status" value="1"/>
</dbReference>
<protein>
    <submittedName>
        <fullName evidence="1">Cytidine deaminase</fullName>
    </submittedName>
</protein>
<dbReference type="Gene3D" id="3.40.50.150">
    <property type="entry name" value="Vaccinia Virus protein VP39"/>
    <property type="match status" value="1"/>
</dbReference>
<dbReference type="Pfam" id="PF13578">
    <property type="entry name" value="Methyltransf_24"/>
    <property type="match status" value="1"/>
</dbReference>
<keyword evidence="2" id="KW-1185">Reference proteome</keyword>
<dbReference type="AlphaFoldDB" id="A0A255EP86"/>
<evidence type="ECO:0000313" key="1">
    <source>
        <dbReference type="EMBL" id="OYN91282.1"/>
    </source>
</evidence>
<comment type="caution">
    <text evidence="1">The sequence shown here is derived from an EMBL/GenBank/DDBJ whole genome shotgun (WGS) entry which is preliminary data.</text>
</comment>
<dbReference type="OrthoDB" id="484536at2"/>
<reference evidence="1 2" key="1">
    <citation type="submission" date="2017-07" db="EMBL/GenBank/DDBJ databases">
        <title>Draft whole genome sequences of clinical Proprionibacteriaceae strains.</title>
        <authorList>
            <person name="Bernier A.-M."/>
            <person name="Bernard K."/>
            <person name="Domingo M.-C."/>
        </authorList>
    </citation>
    <scope>NUCLEOTIDE SEQUENCE [LARGE SCALE GENOMIC DNA]</scope>
    <source>
        <strain evidence="1 2">NML 150081</strain>
    </source>
</reference>
<dbReference type="PANTHER" id="PTHR43167:SF1">
    <property type="entry name" value="PUTATIVE (AFU_ORTHOLOGUE AFUA_6G01830)-RELATED"/>
    <property type="match status" value="1"/>
</dbReference>
<proteinExistence type="predicted"/>